<evidence type="ECO:0000313" key="1">
    <source>
        <dbReference type="EMBL" id="MBB1096305.1"/>
    </source>
</evidence>
<dbReference type="Proteomes" id="UP001199710">
    <property type="component" value="Unassembled WGS sequence"/>
</dbReference>
<accession>A0A7W3UJZ2</accession>
<sequence>MMELEKEYLAETAERINHYSRVNAFRWSEEALLNVLDNKIRTPIGWSKQLWPKSNLSRLRFYELDSELKKAGLDSSFWFVSNQIDREEWLIDNPFITKQIIVTFEKNHGKIKAYLYGIENHEKILKKTDSLLEAVLLSQP</sequence>
<gene>
    <name evidence="1" type="ORF">H5R92_09025</name>
    <name evidence="2" type="ORF">LTY36_08110</name>
</gene>
<protein>
    <submittedName>
        <fullName evidence="1">Uncharacterized protein</fullName>
    </submittedName>
</protein>
<comment type="caution">
    <text evidence="1">The sequence shown here is derived from an EMBL/GenBank/DDBJ whole genome shotgun (WGS) entry which is preliminary data.</text>
</comment>
<reference evidence="2 4" key="2">
    <citation type="submission" date="2021-12" db="EMBL/GenBank/DDBJ databases">
        <title>A phylogenomic analysis of Limosilactobacillus reuteri reveals ancient and stable evolutionary relationships with rodents and birds and zoonotic transmission to humans.</title>
        <authorList>
            <person name="Li F."/>
            <person name="Li X."/>
            <person name="Cheng C."/>
            <person name="Tollenaar S."/>
            <person name="Zhang J.S."/>
            <person name="Simpson D."/>
            <person name="Tasseva G."/>
            <person name="Perez-Munoz M.E."/>
            <person name="Frese S."/>
            <person name="Gaenzle M.G."/>
            <person name="Walter J."/>
            <person name="Zheng J."/>
        </authorList>
    </citation>
    <scope>NUCLEOTIDE SEQUENCE [LARGE SCALE GENOMIC DNA]</scope>
    <source>
        <strain evidence="2 4">BG-MG3-B</strain>
    </source>
</reference>
<name>A0A7W3UJZ2_9LACO</name>
<keyword evidence="4" id="KW-1185">Reference proteome</keyword>
<dbReference type="RefSeq" id="WP_182579141.1">
    <property type="nucleotide sequence ID" value="NZ_JACIVE010000066.1"/>
</dbReference>
<dbReference type="Proteomes" id="UP000534578">
    <property type="component" value="Unassembled WGS sequence"/>
</dbReference>
<evidence type="ECO:0000313" key="4">
    <source>
        <dbReference type="Proteomes" id="UP001199710"/>
    </source>
</evidence>
<organism evidence="1 3">
    <name type="scientific">Limosilactobacillus agrestis</name>
    <dbReference type="NCBI Taxonomy" id="2759748"/>
    <lineage>
        <taxon>Bacteria</taxon>
        <taxon>Bacillati</taxon>
        <taxon>Bacillota</taxon>
        <taxon>Bacilli</taxon>
        <taxon>Lactobacillales</taxon>
        <taxon>Lactobacillaceae</taxon>
        <taxon>Limosilactobacillus</taxon>
    </lineage>
</organism>
<dbReference type="EMBL" id="JAJPDE010000071">
    <property type="protein sequence ID" value="MCD7131151.1"/>
    <property type="molecule type" value="Genomic_DNA"/>
</dbReference>
<evidence type="ECO:0000313" key="2">
    <source>
        <dbReference type="EMBL" id="MCD7131151.1"/>
    </source>
</evidence>
<reference evidence="1 3" key="1">
    <citation type="submission" date="2020-07" db="EMBL/GenBank/DDBJ databases">
        <title>Description of Limosilactobacillus balticus sp. nov., Limosilactobacillus agrestis sp. nov., Limosilactobacillus albertensis sp. nov., Limosilactobacillus rudii sp. nov., Limosilactobacillus fastidiosus sp. nov., five novel Limosilactobacillus species isolated from the vertebrate gastrointestinal tract, and proposal of 6 subspecies of Limosilactobacillus reuteri adapted to the gastrointestinal tract of specific vertebrate hosts.</title>
        <authorList>
            <person name="Li F."/>
            <person name="Cheng C."/>
            <person name="Zheng J."/>
            <person name="Quevedo R.M."/>
            <person name="Li J."/>
            <person name="Roos S."/>
            <person name="Gaenzle M.G."/>
            <person name="Walter J."/>
        </authorList>
    </citation>
    <scope>NUCLEOTIDE SEQUENCE [LARGE SCALE GENOMIC DNA]</scope>
    <source>
        <strain evidence="1 3">BG-MG3-A</strain>
    </source>
</reference>
<dbReference type="AlphaFoldDB" id="A0A7W3UJZ2"/>
<evidence type="ECO:0000313" key="3">
    <source>
        <dbReference type="Proteomes" id="UP000534578"/>
    </source>
</evidence>
<dbReference type="EMBL" id="JACIVE010000066">
    <property type="protein sequence ID" value="MBB1096305.1"/>
    <property type="molecule type" value="Genomic_DNA"/>
</dbReference>
<proteinExistence type="predicted"/>